<protein>
    <submittedName>
        <fullName evidence="2">DUF5700 domain-containing putative Zn-dependent protease</fullName>
    </submittedName>
</protein>
<evidence type="ECO:0000256" key="1">
    <source>
        <dbReference type="SAM" id="SignalP"/>
    </source>
</evidence>
<evidence type="ECO:0000313" key="2">
    <source>
        <dbReference type="EMBL" id="MFD1871044.1"/>
    </source>
</evidence>
<organism evidence="2 3">
    <name type="scientific">Hymenobacter bucti</name>
    <dbReference type="NCBI Taxonomy" id="1844114"/>
    <lineage>
        <taxon>Bacteria</taxon>
        <taxon>Pseudomonadati</taxon>
        <taxon>Bacteroidota</taxon>
        <taxon>Cytophagia</taxon>
        <taxon>Cytophagales</taxon>
        <taxon>Hymenobacteraceae</taxon>
        <taxon>Hymenobacter</taxon>
    </lineage>
</organism>
<comment type="caution">
    <text evidence="2">The sequence shown here is derived from an EMBL/GenBank/DDBJ whole genome shotgun (WGS) entry which is preliminary data.</text>
</comment>
<accession>A0ABW4QP18</accession>
<dbReference type="RefSeq" id="WP_382311337.1">
    <property type="nucleotide sequence ID" value="NZ_JBHUFD010000001.1"/>
</dbReference>
<dbReference type="Proteomes" id="UP001597197">
    <property type="component" value="Unassembled WGS sequence"/>
</dbReference>
<feature type="chain" id="PRO_5045379552" evidence="1">
    <location>
        <begin position="23"/>
        <end position="313"/>
    </location>
</feature>
<sequence>MTSYFTRLLLLTFLLITSLSHAQTIDIESATRYWQLTDALRRNEPLTDQAWQSFLALPGNKIYVDAVYNDEQLARYRRAIEVAYMPRYDSLRQAKIKANVWYYVLANDYKEHEAEDRRYVAAMQQNPDYLGRMYTYAYEALPARNHTKVANLKIYYVMLGNDATSQQTGLVFSMRSVRDGNATKPGILEAHEMHHQLRTTSTHYEPTNPADDNLLWAFYSALNEGTADFTDKVPRLANPADSAEIRSWLLRPAPAVIQKIDSTIRVQAAGGAATPLKFYRRLTNGTNGHLPGFYMASTHRAGGLPPAAARPRR</sequence>
<dbReference type="Pfam" id="PF18958">
    <property type="entry name" value="DUF5700"/>
    <property type="match status" value="1"/>
</dbReference>
<reference evidence="3" key="1">
    <citation type="journal article" date="2019" name="Int. J. Syst. Evol. Microbiol.">
        <title>The Global Catalogue of Microorganisms (GCM) 10K type strain sequencing project: providing services to taxonomists for standard genome sequencing and annotation.</title>
        <authorList>
            <consortium name="The Broad Institute Genomics Platform"/>
            <consortium name="The Broad Institute Genome Sequencing Center for Infectious Disease"/>
            <person name="Wu L."/>
            <person name="Ma J."/>
        </authorList>
    </citation>
    <scope>NUCLEOTIDE SEQUENCE [LARGE SCALE GENOMIC DNA]</scope>
    <source>
        <strain evidence="3">CGMCC 1.15795</strain>
    </source>
</reference>
<gene>
    <name evidence="2" type="ORF">ACFSDX_01290</name>
</gene>
<proteinExistence type="predicted"/>
<feature type="signal peptide" evidence="1">
    <location>
        <begin position="1"/>
        <end position="22"/>
    </location>
</feature>
<keyword evidence="2" id="KW-0645">Protease</keyword>
<dbReference type="InterPro" id="IPR043754">
    <property type="entry name" value="DUF5700"/>
</dbReference>
<dbReference type="EMBL" id="JBHUFD010000001">
    <property type="protein sequence ID" value="MFD1871044.1"/>
    <property type="molecule type" value="Genomic_DNA"/>
</dbReference>
<name>A0ABW4QP18_9BACT</name>
<keyword evidence="1" id="KW-0732">Signal</keyword>
<keyword evidence="2" id="KW-0378">Hydrolase</keyword>
<dbReference type="GO" id="GO:0008233">
    <property type="term" value="F:peptidase activity"/>
    <property type="evidence" value="ECO:0007669"/>
    <property type="project" value="UniProtKB-KW"/>
</dbReference>
<evidence type="ECO:0000313" key="3">
    <source>
        <dbReference type="Proteomes" id="UP001597197"/>
    </source>
</evidence>
<dbReference type="GO" id="GO:0006508">
    <property type="term" value="P:proteolysis"/>
    <property type="evidence" value="ECO:0007669"/>
    <property type="project" value="UniProtKB-KW"/>
</dbReference>
<keyword evidence="3" id="KW-1185">Reference proteome</keyword>